<dbReference type="EMBL" id="LT934123">
    <property type="protein sequence ID" value="VAI69950.1"/>
    <property type="molecule type" value="Genomic_DNA"/>
</dbReference>
<dbReference type="Gramene" id="TRITD7Av1G027150.1">
    <property type="protein sequence ID" value="TRITD7Av1G027150.1"/>
    <property type="gene ID" value="TRITD7Av1G027150"/>
</dbReference>
<sequence>MSTVTRAYHDQRLAAGRGCSKEAAMAGSKAAAVAIVAAVVPTLASVRMLPWVKAHLNPTGQVLVISTVAGMAYFIVADKTILSMARNNSFEDAPDHLKNTSFQ</sequence>
<dbReference type="AlphaFoldDB" id="A0A9R0Z3Z3"/>
<keyword evidence="1" id="KW-0812">Transmembrane</keyword>
<protein>
    <recommendedName>
        <fullName evidence="4">Early nodulin-93</fullName>
    </recommendedName>
</protein>
<accession>A0A9R0Z3Z3</accession>
<evidence type="ECO:0000256" key="1">
    <source>
        <dbReference type="SAM" id="Phobius"/>
    </source>
</evidence>
<keyword evidence="1" id="KW-1133">Transmembrane helix</keyword>
<dbReference type="InterPro" id="IPR005050">
    <property type="entry name" value="Enod93"/>
</dbReference>
<name>A0A9R0Z3Z3_TRITD</name>
<reference evidence="2 3" key="1">
    <citation type="submission" date="2017-09" db="EMBL/GenBank/DDBJ databases">
        <authorList>
            <consortium name="International Durum Wheat Genome Sequencing Consortium (IDWGSC)"/>
            <person name="Milanesi L."/>
        </authorList>
    </citation>
    <scope>NUCLEOTIDE SEQUENCE [LARGE SCALE GENOMIC DNA]</scope>
    <source>
        <strain evidence="3">cv. Svevo</strain>
    </source>
</reference>
<evidence type="ECO:0000313" key="3">
    <source>
        <dbReference type="Proteomes" id="UP000324705"/>
    </source>
</evidence>
<dbReference type="Proteomes" id="UP000324705">
    <property type="component" value="Chromosome 7A"/>
</dbReference>
<gene>
    <name evidence="2" type="ORF">TRITD_7Av1G027150</name>
</gene>
<dbReference type="OMA" id="VKMLPWA"/>
<evidence type="ECO:0000313" key="2">
    <source>
        <dbReference type="EMBL" id="VAI69950.1"/>
    </source>
</evidence>
<feature type="transmembrane region" description="Helical" evidence="1">
    <location>
        <begin position="58"/>
        <end position="76"/>
    </location>
</feature>
<feature type="transmembrane region" description="Helical" evidence="1">
    <location>
        <begin position="30"/>
        <end position="52"/>
    </location>
</feature>
<dbReference type="PANTHER" id="PTHR33605:SF5">
    <property type="entry name" value="EARLY NODULIN"/>
    <property type="match status" value="1"/>
</dbReference>
<dbReference type="Pfam" id="PF03386">
    <property type="entry name" value="ENOD93"/>
    <property type="match status" value="1"/>
</dbReference>
<dbReference type="PANTHER" id="PTHR33605">
    <property type="entry name" value="EARLY NODULIN-93"/>
    <property type="match status" value="1"/>
</dbReference>
<evidence type="ECO:0008006" key="4">
    <source>
        <dbReference type="Google" id="ProtNLM"/>
    </source>
</evidence>
<keyword evidence="3" id="KW-1185">Reference proteome</keyword>
<organism evidence="2 3">
    <name type="scientific">Triticum turgidum subsp. durum</name>
    <name type="common">Durum wheat</name>
    <name type="synonym">Triticum durum</name>
    <dbReference type="NCBI Taxonomy" id="4567"/>
    <lineage>
        <taxon>Eukaryota</taxon>
        <taxon>Viridiplantae</taxon>
        <taxon>Streptophyta</taxon>
        <taxon>Embryophyta</taxon>
        <taxon>Tracheophyta</taxon>
        <taxon>Spermatophyta</taxon>
        <taxon>Magnoliopsida</taxon>
        <taxon>Liliopsida</taxon>
        <taxon>Poales</taxon>
        <taxon>Poaceae</taxon>
        <taxon>BOP clade</taxon>
        <taxon>Pooideae</taxon>
        <taxon>Triticodae</taxon>
        <taxon>Triticeae</taxon>
        <taxon>Triticinae</taxon>
        <taxon>Triticum</taxon>
    </lineage>
</organism>
<proteinExistence type="predicted"/>
<keyword evidence="1" id="KW-0472">Membrane</keyword>